<dbReference type="Proteomes" id="UP000063308">
    <property type="component" value="Chromosome"/>
</dbReference>
<evidence type="ECO:0000256" key="1">
    <source>
        <dbReference type="SAM" id="MobiDB-lite"/>
    </source>
</evidence>
<gene>
    <name evidence="2" type="ORF">NK6_662</name>
</gene>
<dbReference type="EMBL" id="AP014685">
    <property type="protein sequence ID" value="BAR53847.1"/>
    <property type="molecule type" value="Genomic_DNA"/>
</dbReference>
<proteinExistence type="predicted"/>
<protein>
    <submittedName>
        <fullName evidence="2">Uncharacterized protein</fullName>
    </submittedName>
</protein>
<reference evidence="2 3" key="1">
    <citation type="submission" date="2014-11" db="EMBL/GenBank/DDBJ databases">
        <title>Symbiosis island explosion on the genome of extra-slow-growing strains of soybean bradyrhizobia with massive insertion sequences.</title>
        <authorList>
            <person name="Iida T."/>
            <person name="Minamisawa K."/>
        </authorList>
    </citation>
    <scope>NUCLEOTIDE SEQUENCE [LARGE SCALE GENOMIC DNA]</scope>
    <source>
        <strain evidence="2 3">NK6</strain>
    </source>
</reference>
<feature type="region of interest" description="Disordered" evidence="1">
    <location>
        <begin position="1"/>
        <end position="37"/>
    </location>
</feature>
<name>A0A0E4FQS6_9BRAD</name>
<evidence type="ECO:0000313" key="3">
    <source>
        <dbReference type="Proteomes" id="UP000063308"/>
    </source>
</evidence>
<evidence type="ECO:0000313" key="2">
    <source>
        <dbReference type="EMBL" id="BAR53847.1"/>
    </source>
</evidence>
<organism evidence="2 3">
    <name type="scientific">Bradyrhizobium diazoefficiens</name>
    <dbReference type="NCBI Taxonomy" id="1355477"/>
    <lineage>
        <taxon>Bacteria</taxon>
        <taxon>Pseudomonadati</taxon>
        <taxon>Pseudomonadota</taxon>
        <taxon>Alphaproteobacteria</taxon>
        <taxon>Hyphomicrobiales</taxon>
        <taxon>Nitrobacteraceae</taxon>
        <taxon>Bradyrhizobium</taxon>
    </lineage>
</organism>
<dbReference type="AlphaFoldDB" id="A0A0E4FQS6"/>
<accession>A0A0E4FQS6</accession>
<sequence length="37" mass="3950">MHSSSRQGARPTRPGIGQSGAMVAKGRRRSLGMIQLI</sequence>